<evidence type="ECO:0000313" key="2">
    <source>
        <dbReference type="Proteomes" id="UP000284824"/>
    </source>
</evidence>
<comment type="caution">
    <text evidence="1">The sequence shown here is derived from an EMBL/GenBank/DDBJ whole genome shotgun (WGS) entry which is preliminary data.</text>
</comment>
<dbReference type="Proteomes" id="UP000284824">
    <property type="component" value="Unassembled WGS sequence"/>
</dbReference>
<proteinExistence type="predicted"/>
<organism evidence="1 2">
    <name type="scientific">Nonomuraea polychroma</name>
    <dbReference type="NCBI Taxonomy" id="46176"/>
    <lineage>
        <taxon>Bacteria</taxon>
        <taxon>Bacillati</taxon>
        <taxon>Actinomycetota</taxon>
        <taxon>Actinomycetes</taxon>
        <taxon>Streptosporangiales</taxon>
        <taxon>Streptosporangiaceae</taxon>
        <taxon>Nonomuraea</taxon>
    </lineage>
</organism>
<keyword evidence="2" id="KW-1185">Reference proteome</keyword>
<reference evidence="1 2" key="1">
    <citation type="submission" date="2019-01" db="EMBL/GenBank/DDBJ databases">
        <title>Sequencing the genomes of 1000 actinobacteria strains.</title>
        <authorList>
            <person name="Klenk H.-P."/>
        </authorList>
    </citation>
    <scope>NUCLEOTIDE SEQUENCE [LARGE SCALE GENOMIC DNA]</scope>
    <source>
        <strain evidence="1 2">DSM 43925</strain>
    </source>
</reference>
<name>A0A438LWP8_9ACTN</name>
<dbReference type="AlphaFoldDB" id="A0A438LWP8"/>
<protein>
    <submittedName>
        <fullName evidence="1">Uncharacterized protein</fullName>
    </submittedName>
</protein>
<accession>A0A438LWP8</accession>
<evidence type="ECO:0000313" key="1">
    <source>
        <dbReference type="EMBL" id="RVX37891.1"/>
    </source>
</evidence>
<sequence length="76" mass="8186">MSPCARDAMSTARTAMTAMKEMHRATTFEAGNPRSIACKEFAAMAKAADECITRVADIDTVGPQAVRHENTSLLAR</sequence>
<dbReference type="EMBL" id="SAUN01000001">
    <property type="protein sequence ID" value="RVX37891.1"/>
    <property type="molecule type" value="Genomic_DNA"/>
</dbReference>
<gene>
    <name evidence="1" type="ORF">EDD27_0173</name>
</gene>